<proteinExistence type="predicted"/>
<reference evidence="2 3" key="1">
    <citation type="submission" date="2010-12" db="EMBL/GenBank/DDBJ databases">
        <authorList>
            <person name="Muzny D."/>
            <person name="Qin X."/>
            <person name="Deng J."/>
            <person name="Jiang H."/>
            <person name="Liu Y."/>
            <person name="Qu J."/>
            <person name="Song X.-Z."/>
            <person name="Zhang L."/>
            <person name="Thornton R."/>
            <person name="Coyle M."/>
            <person name="Francisco L."/>
            <person name="Jackson L."/>
            <person name="Javaid M."/>
            <person name="Korchina V."/>
            <person name="Kovar C."/>
            <person name="Mata R."/>
            <person name="Mathew T."/>
            <person name="Ngo R."/>
            <person name="Nguyen L."/>
            <person name="Nguyen N."/>
            <person name="Okwuonu G."/>
            <person name="Ongeri F."/>
            <person name="Pham C."/>
            <person name="Simmons D."/>
            <person name="Wilczek-Boney K."/>
            <person name="Hale W."/>
            <person name="Jakkamsetti A."/>
            <person name="Pham P."/>
            <person name="Ruth R."/>
            <person name="San Lucas F."/>
            <person name="Warren J."/>
            <person name="Zhang J."/>
            <person name="Zhao Z."/>
            <person name="Zhou C."/>
            <person name="Zhu D."/>
            <person name="Lee S."/>
            <person name="Bess C."/>
            <person name="Blankenburg K."/>
            <person name="Forbes L."/>
            <person name="Fu Q."/>
            <person name="Gubbala S."/>
            <person name="Hirani K."/>
            <person name="Jayaseelan J.C."/>
            <person name="Lara F."/>
            <person name="Munidasa M."/>
            <person name="Palculict T."/>
            <person name="Patil S."/>
            <person name="Pu L.-L."/>
            <person name="Saada N."/>
            <person name="Tang L."/>
            <person name="Weissenberger G."/>
            <person name="Zhu Y."/>
            <person name="Hemphill L."/>
            <person name="Shang Y."/>
            <person name="Youmans B."/>
            <person name="Ayvaz T."/>
            <person name="Ross M."/>
            <person name="Santibanez J."/>
            <person name="Aqrawi P."/>
            <person name="Gross S."/>
            <person name="Joshi V."/>
            <person name="Fowler G."/>
            <person name="Nazareth L."/>
            <person name="Reid J."/>
            <person name="Worley K."/>
            <person name="Petrosino J."/>
            <person name="Highlander S."/>
            <person name="Gibbs R."/>
        </authorList>
    </citation>
    <scope>NUCLEOTIDE SEQUENCE [LARGE SCALE GENOMIC DNA]</scope>
    <source>
        <strain evidence="2 3">ATCC 23263</strain>
    </source>
</reference>
<dbReference type="SUPFAM" id="SSF51569">
    <property type="entry name" value="Aldolase"/>
    <property type="match status" value="1"/>
</dbReference>
<dbReference type="GO" id="GO:0005975">
    <property type="term" value="P:carbohydrate metabolic process"/>
    <property type="evidence" value="ECO:0007669"/>
    <property type="project" value="InterPro"/>
</dbReference>
<gene>
    <name evidence="2" type="ORF">HMP0721_1089</name>
</gene>
<dbReference type="AlphaFoldDB" id="E6MGF6"/>
<dbReference type="InterPro" id="IPR013785">
    <property type="entry name" value="Aldolase_TIM"/>
</dbReference>
<dbReference type="RefSeq" id="WP_006598513.1">
    <property type="nucleotide sequence ID" value="NZ_GL622359.1"/>
</dbReference>
<dbReference type="Proteomes" id="UP000004754">
    <property type="component" value="Unassembled WGS sequence"/>
</dbReference>
<protein>
    <recommendedName>
        <fullName evidence="4">Transaldolase</fullName>
    </recommendedName>
</protein>
<evidence type="ECO:0000313" key="2">
    <source>
        <dbReference type="EMBL" id="EFV01696.1"/>
    </source>
</evidence>
<keyword evidence="1" id="KW-0704">Schiff base</keyword>
<dbReference type="EMBL" id="AEQN01000016">
    <property type="protein sequence ID" value="EFV01696.1"/>
    <property type="molecule type" value="Genomic_DNA"/>
</dbReference>
<evidence type="ECO:0000256" key="1">
    <source>
        <dbReference type="ARBA" id="ARBA00023270"/>
    </source>
</evidence>
<sequence>MKKIWRDKKMNICYQVKDLNLQIARGEEEFVNHFLTQPIDYEDISKIGTLAEYIGTTDNFKKVIRTFDVPKGETPAGFKLRYQIKDHVLLADLVRDISYDKNNQKRSTNLLFSADSANPYEIEPIKDILANLTCNPGIIYDLFINNPKANIDHRFKTRDEVMAEIGKILGPGADISVELNDPFGKSDSEILEEAEKFREMLSEYRVVIKVPHTGPVNKDNVNQLLTGDKKLDTRYSQPKTADAFRGHRLALMLKEHGYRVNFTLMFETWQTALALQAKPYFINSFIRHRLMQSQEIEKYLGLFDSSRNVKYLEALRTFMIDKDYYSAEDVVGLEEVREDAQRILKQRSFESKEGSDGLDGVRHNLRWLRQSNLEDTRLIICSMEGADNYPDIDRLLVADEFRDMSGRVVLTAEPNYLARFTSANQVVSYQRRFMNAADGEK</sequence>
<dbReference type="Gene3D" id="3.20.20.70">
    <property type="entry name" value="Aldolase class I"/>
    <property type="match status" value="1"/>
</dbReference>
<dbReference type="Pfam" id="PF00923">
    <property type="entry name" value="TAL_FSA"/>
    <property type="match status" value="1"/>
</dbReference>
<evidence type="ECO:0000313" key="3">
    <source>
        <dbReference type="Proteomes" id="UP000004754"/>
    </source>
</evidence>
<dbReference type="STRING" id="887929.HMP0721_1089"/>
<name>E6MGF6_9FIRM</name>
<comment type="caution">
    <text evidence="2">The sequence shown here is derived from an EMBL/GenBank/DDBJ whole genome shotgun (WGS) entry which is preliminary data.</text>
</comment>
<keyword evidence="3" id="KW-1185">Reference proteome</keyword>
<dbReference type="HOGENOM" id="CLU_628135_0_0_9"/>
<accession>E6MGF6</accession>
<organism evidence="2 3">
    <name type="scientific">Pseudoramibacter alactolyticus ATCC 23263</name>
    <dbReference type="NCBI Taxonomy" id="887929"/>
    <lineage>
        <taxon>Bacteria</taxon>
        <taxon>Bacillati</taxon>
        <taxon>Bacillota</taxon>
        <taxon>Clostridia</taxon>
        <taxon>Eubacteriales</taxon>
        <taxon>Eubacteriaceae</taxon>
        <taxon>Pseudoramibacter</taxon>
    </lineage>
</organism>
<evidence type="ECO:0008006" key="4">
    <source>
        <dbReference type="Google" id="ProtNLM"/>
    </source>
</evidence>
<dbReference type="InterPro" id="IPR001585">
    <property type="entry name" value="TAL/FSA"/>
</dbReference>
<dbReference type="eggNOG" id="COG0176">
    <property type="taxonomic scope" value="Bacteria"/>
</dbReference>